<dbReference type="STRING" id="85968.GCA_900073015_01917"/>
<comment type="subcellular location">
    <subcellularLocation>
        <location evidence="1">Cell membrane</location>
        <topology evidence="1">Multi-pass membrane protein</topology>
    </subcellularLocation>
</comment>
<feature type="compositionally biased region" description="Basic and acidic residues" evidence="10">
    <location>
        <begin position="1330"/>
        <end position="1340"/>
    </location>
</feature>
<feature type="binding site" evidence="9">
    <location>
        <begin position="835"/>
        <end position="842"/>
    </location>
    <ligand>
        <name>ATP</name>
        <dbReference type="ChEBI" id="CHEBI:30616"/>
    </ligand>
</feature>
<dbReference type="SMART" id="SM00382">
    <property type="entry name" value="AAA"/>
    <property type="match status" value="3"/>
</dbReference>
<sequence>MSRLIFESRRRLPRPAARKGAILIESPPELQRVVPPSLLRRVLPYLIVALIIGMVVALFATGMRVLSPQVLFFPFVLLLAATALYRGNDGKMRTEEVDMERADYLRYLSVVRDNIRAQAAEQRKGLLWSHPDPADLATYAGTRRQWERDPRDSDYLVLRTGLADVPLDTPLKVKDTADELDLEPVSHSALRALLDVQRTLPDAPTGLGLSRISRITVAGDAGEARAAVRAWVAQAVTWHDPTVLGIALASPRLESPDWSWLKWVAHVDIPGAVDGLGPARYLSPSTDRLIAAIGPSLADRPLFDGGDDHGLRHLIVIVDDPGYDLSTSVLSEPLAGVTVIQVAGDITPSRDAYPDPQRPILRVSRGRVDRWQASGWETEVDRADTLSAPDANHLGRALARWDSNPTHTGLRSAATNGASFTTLMEIPDATSLDVPTLWSPRTREEELRVPIGVTATGEPMYFDLKDEAEGGMGPHGLMIGMTGSGKSQTLMSILLSLLTTHSAERLIVIYADFKGEAGADIFRNFPQVVAVISNMTEKRSLADRFADTLRGEVARRENLLKEAGRAIQGSAFNSVAEYEAAMETEAAAGYNYPPLPTLLVVADEFTLMLADHPEYAELFDYVARKGRSFRIHLLFASQTLDVGRIKDIDKNTSYRIGLKVASPSISRQIIGVEDAYHIESGKNHKGEGFLVPAPGAAPIKFRATYVDGIYEPPRAAKTIVVPSTPQPRQFSAGAVDPDQDIIELVAAEDDYDTAPPRKLIATIGDQLASYGPKAPELWLPPLDSSIPLTTVLSNAAVPAHSRRWPLGEIDKPFEMRRDPLVFNAASSAGNLLIHGGPKSGKSTALQTFMLSAAALHAPGEVSFYCLDYGGGKLAAMSSLAHVGSVASPLEPERIRRTFGELEALLAARQRSGATGDSAVWADGYGDVFLIIDNLYAFSRDNSDMFNTRNPLLAKVTELANSGLAYGIHVVVTTPNWLEVPLAMRDGLGSRLELRLADTRDSNVRVVGAIRRPAESVPIDQPGRGLTMAAEHFLFAKPQLELIAEINAGYPGRRAPAVRLLPADLAPSAVAPLFIPPERVVIGQREEDLNPVALDFAENPLVMVFGDVRSGKTTLLRHVISTVRDNAASNSVCFTVIDRRLHLVDEPLFPDNEYTANIDRVTPAMLGLAALIERRRPPAGLTPAELASWSYRGGEDDRTHYLIIDDVDAIPDSPALSGPFVGQRPWTPLVGLLAEAADLGLRVIVTARATGSGHLLMTSPLLRRLNDLQATTLMLSGNPVDAGKIRGHKFAKMPAGRAMLLDHADAPTHLQLVNPMFGMGADSGSHTRSSRNIDERGEFPS</sequence>
<keyword evidence="5 9" id="KW-0547">Nucleotide-binding</keyword>
<evidence type="ECO:0000256" key="5">
    <source>
        <dbReference type="ARBA" id="ARBA00022741"/>
    </source>
</evidence>
<dbReference type="GO" id="GO:0005524">
    <property type="term" value="F:ATP binding"/>
    <property type="evidence" value="ECO:0007669"/>
    <property type="project" value="UniProtKB-UniRule"/>
</dbReference>
<evidence type="ECO:0000256" key="7">
    <source>
        <dbReference type="ARBA" id="ARBA00022989"/>
    </source>
</evidence>
<keyword evidence="6 9" id="KW-0067">ATP-binding</keyword>
<evidence type="ECO:0000256" key="11">
    <source>
        <dbReference type="SAM" id="Phobius"/>
    </source>
</evidence>
<keyword evidence="4" id="KW-0677">Repeat</keyword>
<dbReference type="SUPFAM" id="SSF52540">
    <property type="entry name" value="P-loop containing nucleoside triphosphate hydrolases"/>
    <property type="match status" value="3"/>
</dbReference>
<protein>
    <submittedName>
        <fullName evidence="13">Type VII secretion protein EccC</fullName>
    </submittedName>
</protein>
<keyword evidence="7 11" id="KW-1133">Transmembrane helix</keyword>
<dbReference type="InterPro" id="IPR050206">
    <property type="entry name" value="FtsK/SpoIIIE/SftA"/>
</dbReference>
<feature type="region of interest" description="Disordered" evidence="10">
    <location>
        <begin position="1318"/>
        <end position="1340"/>
    </location>
</feature>
<name>A0A2G5PGP2_9MYCO</name>
<keyword evidence="2" id="KW-1003">Cell membrane</keyword>
<evidence type="ECO:0000256" key="8">
    <source>
        <dbReference type="ARBA" id="ARBA00023136"/>
    </source>
</evidence>
<evidence type="ECO:0000256" key="4">
    <source>
        <dbReference type="ARBA" id="ARBA00022737"/>
    </source>
</evidence>
<dbReference type="InterPro" id="IPR003593">
    <property type="entry name" value="AAA+_ATPase"/>
</dbReference>
<evidence type="ECO:0000313" key="13">
    <source>
        <dbReference type="EMBL" id="PIB77114.1"/>
    </source>
</evidence>
<keyword evidence="3 11" id="KW-0812">Transmembrane</keyword>
<dbReference type="Pfam" id="PF01580">
    <property type="entry name" value="FtsK_SpoIIIE"/>
    <property type="match status" value="2"/>
</dbReference>
<evidence type="ECO:0000256" key="2">
    <source>
        <dbReference type="ARBA" id="ARBA00022475"/>
    </source>
</evidence>
<dbReference type="PROSITE" id="PS50901">
    <property type="entry name" value="FTSK"/>
    <property type="match status" value="2"/>
</dbReference>
<accession>A0A2G5PGP2</accession>
<dbReference type="GO" id="GO:0003677">
    <property type="term" value="F:DNA binding"/>
    <property type="evidence" value="ECO:0007669"/>
    <property type="project" value="InterPro"/>
</dbReference>
<dbReference type="OrthoDB" id="9807790at2"/>
<evidence type="ECO:0000256" key="3">
    <source>
        <dbReference type="ARBA" id="ARBA00022692"/>
    </source>
</evidence>
<feature type="transmembrane region" description="Helical" evidence="11">
    <location>
        <begin position="42"/>
        <end position="60"/>
    </location>
</feature>
<evidence type="ECO:0000313" key="14">
    <source>
        <dbReference type="Proteomes" id="UP000230551"/>
    </source>
</evidence>
<dbReference type="PANTHER" id="PTHR22683:SF1">
    <property type="entry name" value="TYPE VII SECRETION SYSTEM PROTEIN ESSC"/>
    <property type="match status" value="1"/>
</dbReference>
<evidence type="ECO:0000256" key="10">
    <source>
        <dbReference type="SAM" id="MobiDB-lite"/>
    </source>
</evidence>
<feature type="domain" description="FtsK" evidence="12">
    <location>
        <begin position="817"/>
        <end position="1002"/>
    </location>
</feature>
<feature type="binding site" evidence="9">
    <location>
        <begin position="480"/>
        <end position="487"/>
    </location>
    <ligand>
        <name>ATP</name>
        <dbReference type="ChEBI" id="CHEBI:30616"/>
    </ligand>
</feature>
<dbReference type="NCBIfam" id="TIGR03925">
    <property type="entry name" value="T7SS_EccC_b"/>
    <property type="match status" value="1"/>
</dbReference>
<evidence type="ECO:0000256" key="1">
    <source>
        <dbReference type="ARBA" id="ARBA00004651"/>
    </source>
</evidence>
<dbReference type="NCBIfam" id="TIGR03924">
    <property type="entry name" value="T7SS_EccC_a"/>
    <property type="match status" value="1"/>
</dbReference>
<dbReference type="InterPro" id="IPR027417">
    <property type="entry name" value="P-loop_NTPase"/>
</dbReference>
<reference evidence="13 14" key="1">
    <citation type="journal article" date="2017" name="Infect. Genet. Evol.">
        <title>The new phylogeny of the genus Mycobacterium: The old and the news.</title>
        <authorList>
            <person name="Tortoli E."/>
            <person name="Fedrizzi T."/>
            <person name="Meehan C.J."/>
            <person name="Trovato A."/>
            <person name="Grottola A."/>
            <person name="Giacobazzi E."/>
            <person name="Serpini G.F."/>
            <person name="Tagliazucchi S."/>
            <person name="Fabio A."/>
            <person name="Bettua C."/>
            <person name="Bertorelli R."/>
            <person name="Frascaro F."/>
            <person name="De Sanctis V."/>
            <person name="Pecorari M."/>
            <person name="Jousson O."/>
            <person name="Segata N."/>
            <person name="Cirillo D.M."/>
        </authorList>
    </citation>
    <scope>NUCLEOTIDE SEQUENCE [LARGE SCALE GENOMIC DNA]</scope>
    <source>
        <strain evidence="13 14">CIP1034565</strain>
    </source>
</reference>
<feature type="domain" description="FtsK" evidence="12">
    <location>
        <begin position="457"/>
        <end position="667"/>
    </location>
</feature>
<keyword evidence="8 11" id="KW-0472">Membrane</keyword>
<comment type="caution">
    <text evidence="13">The sequence shown here is derived from an EMBL/GenBank/DDBJ whole genome shotgun (WGS) entry which is preliminary data.</text>
</comment>
<dbReference type="RefSeq" id="WP_090588776.1">
    <property type="nucleotide sequence ID" value="NZ_CP104302.1"/>
</dbReference>
<evidence type="ECO:0000256" key="9">
    <source>
        <dbReference type="PROSITE-ProRule" id="PRU00289"/>
    </source>
</evidence>
<proteinExistence type="predicted"/>
<dbReference type="InterPro" id="IPR023837">
    <property type="entry name" value="EccCb-like_Actinobacteria"/>
</dbReference>
<dbReference type="Proteomes" id="UP000230551">
    <property type="component" value="Unassembled WGS sequence"/>
</dbReference>
<dbReference type="GO" id="GO:0005886">
    <property type="term" value="C:plasma membrane"/>
    <property type="evidence" value="ECO:0007669"/>
    <property type="project" value="UniProtKB-SubCell"/>
</dbReference>
<evidence type="ECO:0000256" key="6">
    <source>
        <dbReference type="ARBA" id="ARBA00022840"/>
    </source>
</evidence>
<dbReference type="InterPro" id="IPR023836">
    <property type="entry name" value="EccCa-like_Actinobacteria"/>
</dbReference>
<dbReference type="PANTHER" id="PTHR22683">
    <property type="entry name" value="SPORULATION PROTEIN RELATED"/>
    <property type="match status" value="1"/>
</dbReference>
<organism evidence="13 14">
    <name type="scientific">Mycolicibacterium brumae</name>
    <dbReference type="NCBI Taxonomy" id="85968"/>
    <lineage>
        <taxon>Bacteria</taxon>
        <taxon>Bacillati</taxon>
        <taxon>Actinomycetota</taxon>
        <taxon>Actinomycetes</taxon>
        <taxon>Mycobacteriales</taxon>
        <taxon>Mycobacteriaceae</taxon>
        <taxon>Mycolicibacterium</taxon>
    </lineage>
</organism>
<keyword evidence="14" id="KW-1185">Reference proteome</keyword>
<evidence type="ECO:0000259" key="12">
    <source>
        <dbReference type="PROSITE" id="PS50901"/>
    </source>
</evidence>
<dbReference type="EMBL" id="PDCN02000002">
    <property type="protein sequence ID" value="PIB77114.1"/>
    <property type="molecule type" value="Genomic_DNA"/>
</dbReference>
<dbReference type="Gene3D" id="3.40.50.300">
    <property type="entry name" value="P-loop containing nucleotide triphosphate hydrolases"/>
    <property type="match status" value="3"/>
</dbReference>
<dbReference type="InterPro" id="IPR002543">
    <property type="entry name" value="FtsK_dom"/>
</dbReference>
<gene>
    <name evidence="13" type="ORF">CQY22_002325</name>
</gene>